<dbReference type="EMBL" id="SLXK01000062">
    <property type="protein sequence ID" value="TCP19506.1"/>
    <property type="molecule type" value="Genomic_DNA"/>
</dbReference>
<comment type="caution">
    <text evidence="1">The sequence shown here is derived from an EMBL/GenBank/DDBJ whole genome shotgun (WGS) entry which is preliminary data.</text>
</comment>
<dbReference type="Gene3D" id="3.40.50.1820">
    <property type="entry name" value="alpha/beta hydrolase"/>
    <property type="match status" value="1"/>
</dbReference>
<dbReference type="InterPro" id="IPR000801">
    <property type="entry name" value="Esterase-like"/>
</dbReference>
<evidence type="ECO:0000313" key="2">
    <source>
        <dbReference type="Proteomes" id="UP000295416"/>
    </source>
</evidence>
<organism evidence="1 2">
    <name type="scientific">Scopulibacillus darangshiensis</name>
    <dbReference type="NCBI Taxonomy" id="442528"/>
    <lineage>
        <taxon>Bacteria</taxon>
        <taxon>Bacillati</taxon>
        <taxon>Bacillota</taxon>
        <taxon>Bacilli</taxon>
        <taxon>Bacillales</taxon>
        <taxon>Sporolactobacillaceae</taxon>
        <taxon>Scopulibacillus</taxon>
    </lineage>
</organism>
<protein>
    <submittedName>
        <fullName evidence="1">Enterochelin esterase-like enzyme</fullName>
    </submittedName>
</protein>
<dbReference type="PANTHER" id="PTHR48098">
    <property type="entry name" value="ENTEROCHELIN ESTERASE-RELATED"/>
    <property type="match status" value="1"/>
</dbReference>
<gene>
    <name evidence="1" type="ORF">EV207_16211</name>
</gene>
<dbReference type="SUPFAM" id="SSF53474">
    <property type="entry name" value="alpha/beta-Hydrolases"/>
    <property type="match status" value="1"/>
</dbReference>
<dbReference type="RefSeq" id="WP_132748369.1">
    <property type="nucleotide sequence ID" value="NZ_SLXK01000062.1"/>
</dbReference>
<reference evidence="1 2" key="1">
    <citation type="submission" date="2019-03" db="EMBL/GenBank/DDBJ databases">
        <title>Genomic Encyclopedia of Type Strains, Phase IV (KMG-IV): sequencing the most valuable type-strain genomes for metagenomic binning, comparative biology and taxonomic classification.</title>
        <authorList>
            <person name="Goeker M."/>
        </authorList>
    </citation>
    <scope>NUCLEOTIDE SEQUENCE [LARGE SCALE GENOMIC DNA]</scope>
    <source>
        <strain evidence="1 2">DSM 19377</strain>
    </source>
</reference>
<name>A0A4V2SKG9_9BACL</name>
<dbReference type="InterPro" id="IPR029058">
    <property type="entry name" value="AB_hydrolase_fold"/>
</dbReference>
<dbReference type="AlphaFoldDB" id="A0A4V2SKG9"/>
<dbReference type="Pfam" id="PF00756">
    <property type="entry name" value="Esterase"/>
    <property type="match status" value="1"/>
</dbReference>
<dbReference type="PANTHER" id="PTHR48098:SF3">
    <property type="entry name" value="IRON(III) ENTEROBACTIN ESTERASE"/>
    <property type="match status" value="1"/>
</dbReference>
<proteinExistence type="predicted"/>
<dbReference type="Proteomes" id="UP000295416">
    <property type="component" value="Unassembled WGS sequence"/>
</dbReference>
<sequence>MPKLKGKIEELTITSKALEREMPLLIYLPPNYSDLYTYPLAIVQDGRDYFQLGRLPKVADQLIEAGDIEDLIMVGIPYENPEVRWEMYHPDGKWHQEYVTFLVYELLPFIKEHYAVCDLAGNRTLIGDSLGGTVSLLTAIHYPNTFSNVIMQSPYVDERIVKTAEVSANLSAFSIYHVIGKKETEVKTTHGKIQNFLEPNRELKDILSSKTMADYFYHELEGDHTWKSWQPDVFRSLQEMFKKSNY</sequence>
<accession>A0A4V2SKG9</accession>
<evidence type="ECO:0000313" key="1">
    <source>
        <dbReference type="EMBL" id="TCP19506.1"/>
    </source>
</evidence>
<dbReference type="OrthoDB" id="9803578at2"/>
<dbReference type="InterPro" id="IPR050583">
    <property type="entry name" value="Mycobacterial_A85_antigen"/>
</dbReference>
<keyword evidence="2" id="KW-1185">Reference proteome</keyword>